<feature type="signal peptide" evidence="1">
    <location>
        <begin position="1"/>
        <end position="33"/>
    </location>
</feature>
<reference evidence="3" key="1">
    <citation type="journal article" date="2019" name="Int. J. Syst. Evol. Microbiol.">
        <title>The Global Catalogue of Microorganisms (GCM) 10K type strain sequencing project: providing services to taxonomists for standard genome sequencing and annotation.</title>
        <authorList>
            <consortium name="The Broad Institute Genomics Platform"/>
            <consortium name="The Broad Institute Genome Sequencing Center for Infectious Disease"/>
            <person name="Wu L."/>
            <person name="Ma J."/>
        </authorList>
    </citation>
    <scope>NUCLEOTIDE SEQUENCE [LARGE SCALE GENOMIC DNA]</scope>
    <source>
        <strain evidence="3">CGMCC 1.6784</strain>
    </source>
</reference>
<dbReference type="Proteomes" id="UP000605099">
    <property type="component" value="Unassembled WGS sequence"/>
</dbReference>
<evidence type="ECO:0000313" key="2">
    <source>
        <dbReference type="EMBL" id="GGN59495.1"/>
    </source>
</evidence>
<evidence type="ECO:0008006" key="4">
    <source>
        <dbReference type="Google" id="ProtNLM"/>
    </source>
</evidence>
<accession>A0ABQ2K0N3</accession>
<dbReference type="SUPFAM" id="SSF53955">
    <property type="entry name" value="Lysozyme-like"/>
    <property type="match status" value="1"/>
</dbReference>
<dbReference type="CDD" id="cd13400">
    <property type="entry name" value="LT_IagB-like"/>
    <property type="match status" value="1"/>
</dbReference>
<keyword evidence="3" id="KW-1185">Reference proteome</keyword>
<evidence type="ECO:0000256" key="1">
    <source>
        <dbReference type="SAM" id="SignalP"/>
    </source>
</evidence>
<comment type="caution">
    <text evidence="2">The sequence shown here is derived from an EMBL/GenBank/DDBJ whole genome shotgun (WGS) entry which is preliminary data.</text>
</comment>
<organism evidence="2 3">
    <name type="scientific">Novosphingobium indicum</name>
    <dbReference type="NCBI Taxonomy" id="462949"/>
    <lineage>
        <taxon>Bacteria</taxon>
        <taxon>Pseudomonadati</taxon>
        <taxon>Pseudomonadota</taxon>
        <taxon>Alphaproteobacteria</taxon>
        <taxon>Sphingomonadales</taxon>
        <taxon>Sphingomonadaceae</taxon>
        <taxon>Novosphingobium</taxon>
    </lineage>
</organism>
<dbReference type="InterPro" id="IPR023346">
    <property type="entry name" value="Lysozyme-like_dom_sf"/>
</dbReference>
<evidence type="ECO:0000313" key="3">
    <source>
        <dbReference type="Proteomes" id="UP000605099"/>
    </source>
</evidence>
<sequence>MIANVLRPTLFGQVSRLWLPASAFMFLATPVHAAVRKSDEARIASCIHGAAAGRPWLEKTLWGLRDQEAGWIGAEVGNTNGTHDLGPLQINTRWVSRIAALVGRPAPEVRHWLRFDPCFNVEAARWIFLAALKDTGDFWKAVGIYHSPTAWRQRRYSLSVAKRMHQRFGKDVYSDP</sequence>
<protein>
    <recommendedName>
        <fullName evidence="4">Murein transglycosylase</fullName>
    </recommendedName>
</protein>
<feature type="chain" id="PRO_5047403536" description="Murein transglycosylase" evidence="1">
    <location>
        <begin position="34"/>
        <end position="176"/>
    </location>
</feature>
<proteinExistence type="predicted"/>
<dbReference type="RefSeq" id="WP_308422620.1">
    <property type="nucleotide sequence ID" value="NZ_BMLK01000026.1"/>
</dbReference>
<dbReference type="EMBL" id="BMLK01000026">
    <property type="protein sequence ID" value="GGN59495.1"/>
    <property type="molecule type" value="Genomic_DNA"/>
</dbReference>
<keyword evidence="1" id="KW-0732">Signal</keyword>
<gene>
    <name evidence="2" type="ORF">GCM10011349_40100</name>
</gene>
<name>A0ABQ2K0N3_9SPHN</name>